<dbReference type="GO" id="GO:0003677">
    <property type="term" value="F:DNA binding"/>
    <property type="evidence" value="ECO:0007669"/>
    <property type="project" value="InterPro"/>
</dbReference>
<dbReference type="InterPro" id="IPR043472">
    <property type="entry name" value="Macro_dom-like"/>
</dbReference>
<dbReference type="SMART" id="SM00506">
    <property type="entry name" value="A1pp"/>
    <property type="match status" value="1"/>
</dbReference>
<name>A0A7W9SF21_9FIRM</name>
<comment type="caution">
    <text evidence="3">The sequence shown here is derived from an EMBL/GenBank/DDBJ whole genome shotgun (WGS) entry which is preliminary data.</text>
</comment>
<reference evidence="3 4" key="1">
    <citation type="submission" date="2020-08" db="EMBL/GenBank/DDBJ databases">
        <title>Genomic Encyclopedia of Type Strains, Phase IV (KMG-IV): sequencing the most valuable type-strain genomes for metagenomic binning, comparative biology and taxonomic classification.</title>
        <authorList>
            <person name="Goeker M."/>
        </authorList>
    </citation>
    <scope>NUCLEOTIDE SEQUENCE [LARGE SCALE GENOMIC DNA]</scope>
    <source>
        <strain evidence="3 4">DSM 17245</strain>
    </source>
</reference>
<dbReference type="InterPro" id="IPR002589">
    <property type="entry name" value="Macro_dom"/>
</dbReference>
<dbReference type="InterPro" id="IPR001387">
    <property type="entry name" value="Cro/C1-type_HTH"/>
</dbReference>
<dbReference type="Gene3D" id="1.10.260.40">
    <property type="entry name" value="lambda repressor-like DNA-binding domains"/>
    <property type="match status" value="1"/>
</dbReference>
<organism evidence="3 4">
    <name type="scientific">Oribacterium sinus</name>
    <dbReference type="NCBI Taxonomy" id="237576"/>
    <lineage>
        <taxon>Bacteria</taxon>
        <taxon>Bacillati</taxon>
        <taxon>Bacillota</taxon>
        <taxon>Clostridia</taxon>
        <taxon>Lachnospirales</taxon>
        <taxon>Lachnospiraceae</taxon>
        <taxon>Oribacterium</taxon>
    </lineage>
</organism>
<dbReference type="SUPFAM" id="SSF52949">
    <property type="entry name" value="Macro domain-like"/>
    <property type="match status" value="1"/>
</dbReference>
<feature type="domain" description="Macro" evidence="2">
    <location>
        <begin position="1"/>
        <end position="168"/>
    </location>
</feature>
<dbReference type="SUPFAM" id="SSF47413">
    <property type="entry name" value="lambda repressor-like DNA-binding domains"/>
    <property type="match status" value="1"/>
</dbReference>
<dbReference type="PROSITE" id="PS50943">
    <property type="entry name" value="HTH_CROC1"/>
    <property type="match status" value="1"/>
</dbReference>
<sequence length="344" mass="38241">MPFQIIRNDITKMQLDAIVNPANPIPGYAAGIDSAVYKAAGEEKLLRRRQEIGAIAPGSSFITDGYNLPAKYIIHTVGTAWQGGNSDEEIIIRKCYRSIFKLALEHHILSLAIPLLASGSYGFPKGIALRIALSEIESFMSENDIELYLVVFDEKSYSLSTELYGDIDEYINKHYVEEKISEEYSESYVRGKSSNADPVRVSSVYGAHISPEKCLVSEVRSLEDAVKNLDKSFMELVFSFADQKGLSDVEVQKKANLDRKAFSKLKCGTTKNPSKSTALALAVALELNLDDTKDLLSRAGWALSPCSKQDLIVQYFIEREAYDIYEINLALFEHGEPLLGMQAV</sequence>
<dbReference type="PANTHER" id="PTHR11106:SF27">
    <property type="entry name" value="MACRO DOMAIN-CONTAINING PROTEIN"/>
    <property type="match status" value="1"/>
</dbReference>
<proteinExistence type="predicted"/>
<evidence type="ECO:0000313" key="4">
    <source>
        <dbReference type="Proteomes" id="UP000522163"/>
    </source>
</evidence>
<feature type="domain" description="HTH cro/C1-type" evidence="1">
    <location>
        <begin position="243"/>
        <end position="292"/>
    </location>
</feature>
<evidence type="ECO:0000259" key="1">
    <source>
        <dbReference type="PROSITE" id="PS50943"/>
    </source>
</evidence>
<dbReference type="PANTHER" id="PTHR11106">
    <property type="entry name" value="GANGLIOSIDE INDUCED DIFFERENTIATION ASSOCIATED PROTEIN 2-RELATED"/>
    <property type="match status" value="1"/>
</dbReference>
<dbReference type="Gene3D" id="3.40.220.10">
    <property type="entry name" value="Leucine Aminopeptidase, subunit E, domain 1"/>
    <property type="match status" value="1"/>
</dbReference>
<dbReference type="AlphaFoldDB" id="A0A7W9SF21"/>
<evidence type="ECO:0000313" key="3">
    <source>
        <dbReference type="EMBL" id="MBB6040827.1"/>
    </source>
</evidence>
<evidence type="ECO:0000259" key="2">
    <source>
        <dbReference type="PROSITE" id="PS51154"/>
    </source>
</evidence>
<dbReference type="PROSITE" id="PS51154">
    <property type="entry name" value="MACRO"/>
    <property type="match status" value="1"/>
</dbReference>
<dbReference type="Proteomes" id="UP000522163">
    <property type="component" value="Unassembled WGS sequence"/>
</dbReference>
<dbReference type="RefSeq" id="WP_183683240.1">
    <property type="nucleotide sequence ID" value="NZ_JACHHH010000003.1"/>
</dbReference>
<dbReference type="Pfam" id="PF01661">
    <property type="entry name" value="Macro"/>
    <property type="match status" value="1"/>
</dbReference>
<accession>A0A7W9SF21</accession>
<dbReference type="GeneID" id="85014351"/>
<dbReference type="EMBL" id="JACHHH010000003">
    <property type="protein sequence ID" value="MBB6040827.1"/>
    <property type="molecule type" value="Genomic_DNA"/>
</dbReference>
<protein>
    <submittedName>
        <fullName evidence="3">O-acetyl-ADP-ribose deacetylase (Regulator of RNase III)/transcriptional regulator with XRE-family HTH domain</fullName>
    </submittedName>
</protein>
<dbReference type="InterPro" id="IPR010982">
    <property type="entry name" value="Lambda_DNA-bd_dom_sf"/>
</dbReference>
<gene>
    <name evidence="3" type="ORF">HNQ46_000790</name>
</gene>